<feature type="compositionally biased region" description="Basic and acidic residues" evidence="1">
    <location>
        <begin position="27"/>
        <end position="37"/>
    </location>
</feature>
<reference evidence="2" key="1">
    <citation type="submission" date="2019-08" db="EMBL/GenBank/DDBJ databases">
        <authorList>
            <person name="Kucharzyk K."/>
            <person name="Murdoch R.W."/>
            <person name="Higgins S."/>
            <person name="Loffler F."/>
        </authorList>
    </citation>
    <scope>NUCLEOTIDE SEQUENCE</scope>
</reference>
<evidence type="ECO:0000313" key="2">
    <source>
        <dbReference type="EMBL" id="MPN37982.1"/>
    </source>
</evidence>
<gene>
    <name evidence="2" type="ORF">SDC9_185503</name>
</gene>
<evidence type="ECO:0000256" key="1">
    <source>
        <dbReference type="SAM" id="MobiDB-lite"/>
    </source>
</evidence>
<comment type="caution">
    <text evidence="2">The sequence shown here is derived from an EMBL/GenBank/DDBJ whole genome shotgun (WGS) entry which is preliminary data.</text>
</comment>
<proteinExistence type="predicted"/>
<accession>A0A645HHW4</accession>
<protein>
    <submittedName>
        <fullName evidence="2">Uncharacterized protein</fullName>
    </submittedName>
</protein>
<feature type="region of interest" description="Disordered" evidence="1">
    <location>
        <begin position="1"/>
        <end position="37"/>
    </location>
</feature>
<organism evidence="2">
    <name type="scientific">bioreactor metagenome</name>
    <dbReference type="NCBI Taxonomy" id="1076179"/>
    <lineage>
        <taxon>unclassified sequences</taxon>
        <taxon>metagenomes</taxon>
        <taxon>ecological metagenomes</taxon>
    </lineage>
</organism>
<dbReference type="AlphaFoldDB" id="A0A645HHW4"/>
<name>A0A645HHW4_9ZZZZ</name>
<dbReference type="EMBL" id="VSSQ01092935">
    <property type="protein sequence ID" value="MPN37982.1"/>
    <property type="molecule type" value="Genomic_DNA"/>
</dbReference>
<sequence>MKGFLPPDGCPGDGKGRSVAHGHAGRRRGEARGEAVP</sequence>